<dbReference type="PANTHER" id="PTHR23028">
    <property type="entry name" value="ACETYLTRANSFERASE"/>
    <property type="match status" value="1"/>
</dbReference>
<feature type="transmembrane region" description="Helical" evidence="2">
    <location>
        <begin position="314"/>
        <end position="337"/>
    </location>
</feature>
<accession>A0ABR2VDL4</accession>
<evidence type="ECO:0000313" key="5">
    <source>
        <dbReference type="Proteomes" id="UP001408356"/>
    </source>
</evidence>
<keyword evidence="4" id="KW-0808">Transferase</keyword>
<feature type="transmembrane region" description="Helical" evidence="2">
    <location>
        <begin position="440"/>
        <end position="459"/>
    </location>
</feature>
<dbReference type="Proteomes" id="UP001408356">
    <property type="component" value="Unassembled WGS sequence"/>
</dbReference>
<feature type="domain" description="Acyltransferase 3" evidence="3">
    <location>
        <begin position="114"/>
        <end position="466"/>
    </location>
</feature>
<feature type="transmembrane region" description="Helical" evidence="2">
    <location>
        <begin position="217"/>
        <end position="239"/>
    </location>
</feature>
<sequence>MDSSKELAATAQELKSNKALPTSKNLGKQQLVEFPPLMETISLADMSESKREGLLDPGLMEAGYPSWKTARTPMSELRFRKRQSIHIVTALLKRIISPFWPKPAVQPDKLRRTAYLDGLRGLASFIVYWHHHELWAHRSTDQNRLLENSFGYEGNHHLAAFPFVRNFFNGGHYAVATFFVISGYALSSKPLRLIHDGEHTRLGDNIASALFRRWFRLWIPVIIVTFIYISSWHALGLWMENATPKDNWRQEVWEWYASVKNFSYPFGNDRQWLSYDLPLWSIPVEMKGSIITYTTLMALSRTTQKARLWCQVALIFYFMYIADGYYGAMFVSGMLLCDLDLLAEKRQLPHFLARLDSVKVFIFYHLLAFSMYLGGVPECDSTDIANLRKQRGWYYLSLFKPQAVFEYKWFYLFWAAVMLVAAVPRIKWLKVFFETRFCQYLGRISYALYLVHAPILWTIGDRLYTAVGWHTGGQLQNLSSWVDKMPLPKTGPLGLEVAFLLPQIVLLPITIWAAEIVTRFIDEPSVKFTQWLYAQVLPSAPNRNTPAR</sequence>
<keyword evidence="5" id="KW-1185">Reference proteome</keyword>
<protein>
    <submittedName>
        <fullName evidence="4">Acyltransferase</fullName>
    </submittedName>
</protein>
<name>A0ABR2VDL4_9PEZI</name>
<evidence type="ECO:0000256" key="1">
    <source>
        <dbReference type="SAM" id="MobiDB-lite"/>
    </source>
</evidence>
<dbReference type="PANTHER" id="PTHR23028:SF125">
    <property type="entry name" value="ACYLTRANSFERASE"/>
    <property type="match status" value="1"/>
</dbReference>
<reference evidence="4 5" key="1">
    <citation type="journal article" date="2024" name="J. Plant Pathol.">
        <title>Sequence and assembly of the genome of Seiridium unicorne, isolate CBS 538.82, causal agent of cypress canker disease.</title>
        <authorList>
            <person name="Scali E."/>
            <person name="Rocca G.D."/>
            <person name="Danti R."/>
            <person name="Garbelotto M."/>
            <person name="Barberini S."/>
            <person name="Baroncelli R."/>
            <person name="Emiliani G."/>
        </authorList>
    </citation>
    <scope>NUCLEOTIDE SEQUENCE [LARGE SCALE GENOMIC DNA]</scope>
    <source>
        <strain evidence="4 5">BM-138-508</strain>
    </source>
</reference>
<feature type="region of interest" description="Disordered" evidence="1">
    <location>
        <begin position="1"/>
        <end position="22"/>
    </location>
</feature>
<dbReference type="GO" id="GO:0016746">
    <property type="term" value="F:acyltransferase activity"/>
    <property type="evidence" value="ECO:0007669"/>
    <property type="project" value="UniProtKB-KW"/>
</dbReference>
<evidence type="ECO:0000259" key="3">
    <source>
        <dbReference type="Pfam" id="PF01757"/>
    </source>
</evidence>
<comment type="caution">
    <text evidence="4">The sequence shown here is derived from an EMBL/GenBank/DDBJ whole genome shotgun (WGS) entry which is preliminary data.</text>
</comment>
<feature type="transmembrane region" description="Helical" evidence="2">
    <location>
        <begin position="409"/>
        <end position="428"/>
    </location>
</feature>
<proteinExistence type="predicted"/>
<organism evidence="4 5">
    <name type="scientific">Seiridium unicorne</name>
    <dbReference type="NCBI Taxonomy" id="138068"/>
    <lineage>
        <taxon>Eukaryota</taxon>
        <taxon>Fungi</taxon>
        <taxon>Dikarya</taxon>
        <taxon>Ascomycota</taxon>
        <taxon>Pezizomycotina</taxon>
        <taxon>Sordariomycetes</taxon>
        <taxon>Xylariomycetidae</taxon>
        <taxon>Amphisphaeriales</taxon>
        <taxon>Sporocadaceae</taxon>
        <taxon>Seiridium</taxon>
    </lineage>
</organism>
<keyword evidence="4" id="KW-0012">Acyltransferase</keyword>
<keyword evidence="2" id="KW-0812">Transmembrane</keyword>
<dbReference type="EMBL" id="JARVKF010000025">
    <property type="protein sequence ID" value="KAK9425015.1"/>
    <property type="molecule type" value="Genomic_DNA"/>
</dbReference>
<feature type="transmembrane region" description="Helical" evidence="2">
    <location>
        <begin position="493"/>
        <end position="514"/>
    </location>
</feature>
<dbReference type="Pfam" id="PF01757">
    <property type="entry name" value="Acyl_transf_3"/>
    <property type="match status" value="1"/>
</dbReference>
<dbReference type="InterPro" id="IPR002656">
    <property type="entry name" value="Acyl_transf_3_dom"/>
</dbReference>
<dbReference type="InterPro" id="IPR050879">
    <property type="entry name" value="Acyltransferase_3"/>
</dbReference>
<keyword evidence="2" id="KW-0472">Membrane</keyword>
<keyword evidence="2" id="KW-1133">Transmembrane helix</keyword>
<evidence type="ECO:0000256" key="2">
    <source>
        <dbReference type="SAM" id="Phobius"/>
    </source>
</evidence>
<gene>
    <name evidence="4" type="ORF">SUNI508_13266</name>
</gene>
<evidence type="ECO:0000313" key="4">
    <source>
        <dbReference type="EMBL" id="KAK9425015.1"/>
    </source>
</evidence>